<protein>
    <submittedName>
        <fullName evidence="1">Uncharacterized protein</fullName>
    </submittedName>
</protein>
<dbReference type="Proteomes" id="UP000078316">
    <property type="component" value="Unassembled WGS sequence"/>
</dbReference>
<dbReference type="AlphaFoldDB" id="A0A179SDS2"/>
<name>A0A179SDS2_9HYPH</name>
<gene>
    <name evidence="1" type="ORF">A5481_07590</name>
</gene>
<sequence length="65" mass="6132">MRVPVEAASVALLAARGLLSVVNVAAVPSQLVASVLPLAALAGAGTPAIEAATTADGALGTELPG</sequence>
<accession>A0A179SDS2</accession>
<reference evidence="1 2" key="1">
    <citation type="submission" date="2016-04" db="EMBL/GenBank/DDBJ databases">
        <authorList>
            <person name="Evans L.H."/>
            <person name="Alamgir A."/>
            <person name="Owens N."/>
            <person name="Weber N.D."/>
            <person name="Virtaneva K."/>
            <person name="Barbian K."/>
            <person name="Babar A."/>
            <person name="Rosenke K."/>
        </authorList>
    </citation>
    <scope>NUCLEOTIDE SEQUENCE [LARGE SCALE GENOMIC DNA]</scope>
    <source>
        <strain evidence="1 2">PMB02</strain>
    </source>
</reference>
<comment type="caution">
    <text evidence="1">The sequence shown here is derived from an EMBL/GenBank/DDBJ whole genome shotgun (WGS) entry which is preliminary data.</text>
</comment>
<evidence type="ECO:0000313" key="1">
    <source>
        <dbReference type="EMBL" id="OAS26011.1"/>
    </source>
</evidence>
<proteinExistence type="predicted"/>
<organism evidence="1 2">
    <name type="scientific">Methylobacterium platani</name>
    <dbReference type="NCBI Taxonomy" id="427683"/>
    <lineage>
        <taxon>Bacteria</taxon>
        <taxon>Pseudomonadati</taxon>
        <taxon>Pseudomonadota</taxon>
        <taxon>Alphaproteobacteria</taxon>
        <taxon>Hyphomicrobiales</taxon>
        <taxon>Methylobacteriaceae</taxon>
        <taxon>Methylobacterium</taxon>
    </lineage>
</organism>
<evidence type="ECO:0000313" key="2">
    <source>
        <dbReference type="Proteomes" id="UP000078316"/>
    </source>
</evidence>
<dbReference type="EMBL" id="LWHQ01000014">
    <property type="protein sequence ID" value="OAS26011.1"/>
    <property type="molecule type" value="Genomic_DNA"/>
</dbReference>